<feature type="non-terminal residue" evidence="3">
    <location>
        <position position="1"/>
    </location>
</feature>
<dbReference type="PANTHER" id="PTHR28638">
    <property type="entry name" value="CELL CYCLE PROGRESSION PROTEIN 1"/>
    <property type="match status" value="1"/>
</dbReference>
<sequence length="275" mass="28798">PPCPSPGSPAEEGSCTSSDDDAEGLRRRQGHEPRPGPPRPTTAPHRGTPDTGAGDGLSVSKCLLGALALVAVGLLIVSGPMESVVSRDVAMGEQESPLPADANVRGGGPQWGSAPPRAGQAPQDPTLPLGQDSQQNPPPPAPHSVESMSLLLDKLAKENQEIRLLQAELQAHREELQRLLQRSEGQAAAAGEQQQNLAAENTRLRAALERETAALRDARAEVQRLRGTGTPGSAGEPGTEPPPEAGASSHGEDVAWRRGARQHGWLESVRRELAG</sequence>
<proteinExistence type="predicted"/>
<feature type="non-terminal residue" evidence="3">
    <location>
        <position position="275"/>
    </location>
</feature>
<organism evidence="3 4">
    <name type="scientific">Chordeiles acutipennis</name>
    <name type="common">Lesser nighthawk</name>
    <name type="synonym">Caprimulgus acutipennis</name>
    <dbReference type="NCBI Taxonomy" id="118183"/>
    <lineage>
        <taxon>Eukaryota</taxon>
        <taxon>Metazoa</taxon>
        <taxon>Chordata</taxon>
        <taxon>Craniata</taxon>
        <taxon>Vertebrata</taxon>
        <taxon>Euteleostomi</taxon>
        <taxon>Archelosauria</taxon>
        <taxon>Archosauria</taxon>
        <taxon>Dinosauria</taxon>
        <taxon>Saurischia</taxon>
        <taxon>Theropoda</taxon>
        <taxon>Coelurosauria</taxon>
        <taxon>Aves</taxon>
        <taxon>Neognathae</taxon>
        <taxon>Neoaves</taxon>
        <taxon>Strisores</taxon>
        <taxon>Caprimulgiformes</taxon>
        <taxon>Caprimulgidae</taxon>
        <taxon>Chordeilinae</taxon>
        <taxon>Chordeiles</taxon>
    </lineage>
</organism>
<feature type="region of interest" description="Disordered" evidence="2">
    <location>
        <begin position="97"/>
        <end position="152"/>
    </location>
</feature>
<dbReference type="EMBL" id="VXAQ01001977">
    <property type="protein sequence ID" value="NXL66975.1"/>
    <property type="molecule type" value="Genomic_DNA"/>
</dbReference>
<dbReference type="PANTHER" id="PTHR28638:SF1">
    <property type="entry name" value="PRE-B-CELL LEUKEMIA TRANSCRIPTION FACTOR-INTERACTING PROTEIN 1"/>
    <property type="match status" value="1"/>
</dbReference>
<keyword evidence="1" id="KW-0175">Coiled coil</keyword>
<accession>A0A7L0UJ57</accession>
<reference evidence="3 4" key="1">
    <citation type="submission" date="2019-09" db="EMBL/GenBank/DDBJ databases">
        <title>Bird 10,000 Genomes (B10K) Project - Family phase.</title>
        <authorList>
            <person name="Zhang G."/>
        </authorList>
    </citation>
    <scope>NUCLEOTIDE SEQUENCE [LARGE SCALE GENOMIC DNA]</scope>
    <source>
        <strain evidence="3">B10K-DU-008-62</strain>
        <tissue evidence="3">Mixed tissue sample</tissue>
    </source>
</reference>
<comment type="caution">
    <text evidence="3">The sequence shown here is derived from an EMBL/GenBank/DDBJ whole genome shotgun (WGS) entry which is preliminary data.</text>
</comment>
<evidence type="ECO:0000313" key="4">
    <source>
        <dbReference type="Proteomes" id="UP000568556"/>
    </source>
</evidence>
<protein>
    <submittedName>
        <fullName evidence="3">PBIP1 protein</fullName>
    </submittedName>
</protein>
<name>A0A7L0UJ57_CHOAC</name>
<feature type="region of interest" description="Disordered" evidence="2">
    <location>
        <begin position="223"/>
        <end position="275"/>
    </location>
</feature>
<dbReference type="OrthoDB" id="8947092at2759"/>
<evidence type="ECO:0000313" key="3">
    <source>
        <dbReference type="EMBL" id="NXL66975.1"/>
    </source>
</evidence>
<keyword evidence="4" id="KW-1185">Reference proteome</keyword>
<evidence type="ECO:0000256" key="1">
    <source>
        <dbReference type="ARBA" id="ARBA00023054"/>
    </source>
</evidence>
<gene>
    <name evidence="3" type="primary">Pbxip1_0</name>
    <name evidence="3" type="ORF">CHOACU_R15081</name>
</gene>
<feature type="region of interest" description="Disordered" evidence="2">
    <location>
        <begin position="1"/>
        <end position="57"/>
    </location>
</feature>
<feature type="compositionally biased region" description="Low complexity" evidence="2">
    <location>
        <begin position="227"/>
        <end position="238"/>
    </location>
</feature>
<dbReference type="GO" id="GO:0016020">
    <property type="term" value="C:membrane"/>
    <property type="evidence" value="ECO:0007669"/>
    <property type="project" value="TreeGrafter"/>
</dbReference>
<dbReference type="InterPro" id="IPR051990">
    <property type="entry name" value="CCPG1/PBIP1"/>
</dbReference>
<dbReference type="Proteomes" id="UP000568556">
    <property type="component" value="Unassembled WGS sequence"/>
</dbReference>
<feature type="compositionally biased region" description="Basic and acidic residues" evidence="2">
    <location>
        <begin position="23"/>
        <end position="34"/>
    </location>
</feature>
<dbReference type="AlphaFoldDB" id="A0A7L0UJ57"/>
<evidence type="ECO:0000256" key="2">
    <source>
        <dbReference type="SAM" id="MobiDB-lite"/>
    </source>
</evidence>